<dbReference type="NCBIfam" id="TIGR00121">
    <property type="entry name" value="birA_ligase"/>
    <property type="match status" value="1"/>
</dbReference>
<keyword evidence="2" id="KW-0092">Biotin</keyword>
<dbReference type="Gene3D" id="2.30.30.100">
    <property type="match status" value="1"/>
</dbReference>
<sequence>MLGWGLCMTIGDLIRLLSDGEFHSGQQLGERLGVSRAAVWKQLRKLESLGIAMEAVKGQGYRLAEPLELLDGSAIVAGLPREARGGVTRLFVEEVLPSSNQFMRERFAQGAGHGEVCFVEQQSAGKGRRGRTWVTPWGRTLMLSVGWRFESGIAAMEGLSLAVGVALSRVLEAHGVMPRLKWPNDVLLDTESGAYGKLAGILVEMSGDAAGPCEAVIGMGINVDLPAAFRASIEQPVSAVRDQAPELSRNQLAAELLGELMPMLACFEEIGFAGWQEAWNQRHALAEQQVDILHGERRDTAIAEQVDASGNLWVRRDAERWKLAGGEISVRSRS</sequence>
<dbReference type="InterPro" id="IPR013196">
    <property type="entry name" value="HTH_11"/>
</dbReference>
<protein>
    <recommendedName>
        <fullName evidence="2">Bifunctional ligase/repressor BirA</fullName>
    </recommendedName>
    <alternativeName>
        <fullName evidence="2">Biotin operon repressor</fullName>
    </alternativeName>
    <alternativeName>
        <fullName evidence="2">Biotin--[acetyl-CoA-carboxylase] ligase</fullName>
        <ecNumber evidence="2">6.3.4.15</ecNumber>
    </alternativeName>
    <alternativeName>
        <fullName evidence="2">Biotin--protein ligase</fullName>
    </alternativeName>
    <alternativeName>
        <fullName evidence="2">Biotin-[acetyl-CoA carboxylase] synthetase</fullName>
    </alternativeName>
</protein>
<evidence type="ECO:0000256" key="1">
    <source>
        <dbReference type="ARBA" id="ARBA00022598"/>
    </source>
</evidence>
<dbReference type="Gene3D" id="1.10.10.10">
    <property type="entry name" value="Winged helix-like DNA-binding domain superfamily/Winged helix DNA-binding domain"/>
    <property type="match status" value="1"/>
</dbReference>
<keyword evidence="2" id="KW-0804">Transcription</keyword>
<dbReference type="PANTHER" id="PTHR12835">
    <property type="entry name" value="BIOTIN PROTEIN LIGASE"/>
    <property type="match status" value="1"/>
</dbReference>
<keyword evidence="5" id="KW-1185">Reference proteome</keyword>
<evidence type="ECO:0000256" key="2">
    <source>
        <dbReference type="HAMAP-Rule" id="MF_00978"/>
    </source>
</evidence>
<feature type="DNA-binding region" description="H-T-H motif" evidence="2">
    <location>
        <begin position="25"/>
        <end position="44"/>
    </location>
</feature>
<dbReference type="GO" id="GO:0005524">
    <property type="term" value="F:ATP binding"/>
    <property type="evidence" value="ECO:0007669"/>
    <property type="project" value="UniProtKB-UniRule"/>
</dbReference>
<dbReference type="HAMAP" id="MF_00978">
    <property type="entry name" value="Bifunct_BirA"/>
    <property type="match status" value="1"/>
</dbReference>
<dbReference type="PROSITE" id="PS51733">
    <property type="entry name" value="BPL_LPL_CATALYTIC"/>
    <property type="match status" value="1"/>
</dbReference>
<comment type="catalytic activity">
    <reaction evidence="2">
        <text>biotin + L-lysyl-[protein] + ATP = N(6)-biotinyl-L-lysyl-[protein] + AMP + diphosphate + H(+)</text>
        <dbReference type="Rhea" id="RHEA:11756"/>
        <dbReference type="Rhea" id="RHEA-COMP:9752"/>
        <dbReference type="Rhea" id="RHEA-COMP:10505"/>
        <dbReference type="ChEBI" id="CHEBI:15378"/>
        <dbReference type="ChEBI" id="CHEBI:29969"/>
        <dbReference type="ChEBI" id="CHEBI:30616"/>
        <dbReference type="ChEBI" id="CHEBI:33019"/>
        <dbReference type="ChEBI" id="CHEBI:57586"/>
        <dbReference type="ChEBI" id="CHEBI:83144"/>
        <dbReference type="ChEBI" id="CHEBI:456215"/>
        <dbReference type="EC" id="6.3.4.15"/>
    </reaction>
</comment>
<dbReference type="SUPFAM" id="SSF46785">
    <property type="entry name" value="Winged helix' DNA-binding domain"/>
    <property type="match status" value="1"/>
</dbReference>
<dbReference type="InterPro" id="IPR004143">
    <property type="entry name" value="BPL_LPL_catalytic"/>
</dbReference>
<comment type="caution">
    <text evidence="4">The sequence shown here is derived from an EMBL/GenBank/DDBJ whole genome shotgun (WGS) entry which is preliminary data.</text>
</comment>
<keyword evidence="2" id="KW-0678">Repressor</keyword>
<dbReference type="SUPFAM" id="SSF55681">
    <property type="entry name" value="Class II aaRS and biotin synthetases"/>
    <property type="match status" value="1"/>
</dbReference>
<comment type="caution">
    <text evidence="2">Lacks conserved residue(s) required for the propagation of feature annotation.</text>
</comment>
<organism evidence="4 5">
    <name type="scientific">Halomonas halmophila</name>
    <dbReference type="NCBI Taxonomy" id="252"/>
    <lineage>
        <taxon>Bacteria</taxon>
        <taxon>Pseudomonadati</taxon>
        <taxon>Pseudomonadota</taxon>
        <taxon>Gammaproteobacteria</taxon>
        <taxon>Oceanospirillales</taxon>
        <taxon>Halomonadaceae</taxon>
        <taxon>Halomonas</taxon>
    </lineage>
</organism>
<dbReference type="InterPro" id="IPR036388">
    <property type="entry name" value="WH-like_DNA-bd_sf"/>
</dbReference>
<dbReference type="CDD" id="cd00090">
    <property type="entry name" value="HTH_ARSR"/>
    <property type="match status" value="1"/>
</dbReference>
<dbReference type="InterPro" id="IPR004408">
    <property type="entry name" value="Biotin_CoA_COase_ligase"/>
</dbReference>
<evidence type="ECO:0000259" key="3">
    <source>
        <dbReference type="PROSITE" id="PS51733"/>
    </source>
</evidence>
<keyword evidence="2" id="KW-0547">Nucleotide-binding</keyword>
<dbReference type="EC" id="6.3.4.15" evidence="2"/>
<dbReference type="Pfam" id="PF08279">
    <property type="entry name" value="HTH_11"/>
    <property type="match status" value="1"/>
</dbReference>
<feature type="binding site" evidence="2">
    <location>
        <position position="122"/>
    </location>
    <ligand>
        <name>biotin</name>
        <dbReference type="ChEBI" id="CHEBI:57586"/>
    </ligand>
</feature>
<accession>A0A4Y4EZ80</accession>
<keyword evidence="2" id="KW-0238">DNA-binding</keyword>
<dbReference type="Gene3D" id="3.30.930.10">
    <property type="entry name" value="Bira Bifunctional Protein, Domain 2"/>
    <property type="match status" value="1"/>
</dbReference>
<dbReference type="Proteomes" id="UP000319812">
    <property type="component" value="Unassembled WGS sequence"/>
</dbReference>
<keyword evidence="1 2" id="KW-0436">Ligase</keyword>
<dbReference type="GO" id="GO:0004077">
    <property type="term" value="F:biotin--[biotin carboxyl-carrier protein] ligase activity"/>
    <property type="evidence" value="ECO:0007669"/>
    <property type="project" value="UniProtKB-UniRule"/>
</dbReference>
<comment type="similarity">
    <text evidence="2">Belongs to the biotin--protein ligase family.</text>
</comment>
<dbReference type="AlphaFoldDB" id="A0A4Y4EZ80"/>
<evidence type="ECO:0000313" key="4">
    <source>
        <dbReference type="EMBL" id="GED23312.1"/>
    </source>
</evidence>
<dbReference type="GO" id="GO:0006355">
    <property type="term" value="P:regulation of DNA-templated transcription"/>
    <property type="evidence" value="ECO:0007669"/>
    <property type="project" value="UniProtKB-UniRule"/>
</dbReference>
<dbReference type="GO" id="GO:0005737">
    <property type="term" value="C:cytoplasm"/>
    <property type="evidence" value="ECO:0007669"/>
    <property type="project" value="TreeGrafter"/>
</dbReference>
<evidence type="ECO:0000313" key="5">
    <source>
        <dbReference type="Proteomes" id="UP000319812"/>
    </source>
</evidence>
<dbReference type="GO" id="GO:0003677">
    <property type="term" value="F:DNA binding"/>
    <property type="evidence" value="ECO:0007669"/>
    <property type="project" value="UniProtKB-UniRule"/>
</dbReference>
<dbReference type="PANTHER" id="PTHR12835:SF5">
    <property type="entry name" value="BIOTIN--PROTEIN LIGASE"/>
    <property type="match status" value="1"/>
</dbReference>
<feature type="domain" description="BPL/LPL catalytic" evidence="3">
    <location>
        <begin position="82"/>
        <end position="268"/>
    </location>
</feature>
<dbReference type="Pfam" id="PF03099">
    <property type="entry name" value="BPL_LplA_LipB"/>
    <property type="match status" value="1"/>
</dbReference>
<name>A0A4Y4EZ80_9GAMM</name>
<dbReference type="InterPro" id="IPR030855">
    <property type="entry name" value="Bifunct_BirA"/>
</dbReference>
<keyword evidence="2" id="KW-0805">Transcription regulation</keyword>
<reference evidence="4 5" key="1">
    <citation type="submission" date="2019-06" db="EMBL/GenBank/DDBJ databases">
        <title>Whole genome shotgun sequence of Halomonas halmophila NBRC 15537.</title>
        <authorList>
            <person name="Hosoyama A."/>
            <person name="Uohara A."/>
            <person name="Ohji S."/>
            <person name="Ichikawa N."/>
        </authorList>
    </citation>
    <scope>NUCLEOTIDE SEQUENCE [LARGE SCALE GENOMIC DNA]</scope>
    <source>
        <strain evidence="4 5">NBRC 15537</strain>
    </source>
</reference>
<proteinExistence type="inferred from homology"/>
<dbReference type="InterPro" id="IPR036390">
    <property type="entry name" value="WH_DNA-bd_sf"/>
</dbReference>
<dbReference type="CDD" id="cd16442">
    <property type="entry name" value="BPL"/>
    <property type="match status" value="1"/>
</dbReference>
<dbReference type="InterPro" id="IPR011991">
    <property type="entry name" value="ArsR-like_HTH"/>
</dbReference>
<feature type="binding site" evidence="2">
    <location>
        <begin position="98"/>
        <end position="100"/>
    </location>
    <ligand>
        <name>biotin</name>
        <dbReference type="ChEBI" id="CHEBI:57586"/>
    </ligand>
</feature>
<dbReference type="EMBL" id="BJOC01000033">
    <property type="protein sequence ID" value="GED23312.1"/>
    <property type="molecule type" value="Genomic_DNA"/>
</dbReference>
<comment type="function">
    <text evidence="2">Acts both as a biotin--[acetyl-CoA-carboxylase] ligase and a biotin-operon repressor. In the presence of ATP, BirA activates biotin to form the BirA-biotinyl-5'-adenylate (BirA-bio-5'-AMP or holoBirA) complex. HoloBirA can either transfer the biotinyl moiety to the biotin carboxyl carrier protein (BCCP) subunit of acetyl-CoA carboxylase, or bind to the biotin operator site and inhibit transcription of the operon.</text>
</comment>
<gene>
    <name evidence="2 4" type="primary">birA</name>
    <name evidence="4" type="ORF">HHA01_22890</name>
</gene>
<keyword evidence="2" id="KW-0067">ATP-binding</keyword>
<dbReference type="InterPro" id="IPR045864">
    <property type="entry name" value="aa-tRNA-synth_II/BPL/LPL"/>
</dbReference>